<gene>
    <name evidence="2" type="ORF">RESH_00652</name>
</gene>
<dbReference type="STRING" id="1263868.RESH_00652"/>
<dbReference type="Proteomes" id="UP000011996">
    <property type="component" value="Unassembled WGS sequence"/>
</dbReference>
<feature type="transmembrane region" description="Helical" evidence="1">
    <location>
        <begin position="44"/>
        <end position="65"/>
    </location>
</feature>
<dbReference type="Pfam" id="PF07963">
    <property type="entry name" value="N_methyl"/>
    <property type="match status" value="1"/>
</dbReference>
<reference evidence="2 3" key="1">
    <citation type="journal article" date="2013" name="Mar. Genomics">
        <title>Expression of sulfatases in Rhodopirellula baltica and the diversity of sulfatases in the genus Rhodopirellula.</title>
        <authorList>
            <person name="Wegner C.E."/>
            <person name="Richter-Heitmann T."/>
            <person name="Klindworth A."/>
            <person name="Klockow C."/>
            <person name="Richter M."/>
            <person name="Achstetter T."/>
            <person name="Glockner F.O."/>
            <person name="Harder J."/>
        </authorList>
    </citation>
    <scope>NUCLEOTIDE SEQUENCE [LARGE SCALE GENOMIC DNA]</scope>
    <source>
        <strain evidence="2 3">SH398</strain>
    </source>
</reference>
<proteinExistence type="predicted"/>
<protein>
    <submittedName>
        <fullName evidence="2">Signal peptide protein</fullName>
    </submittedName>
</protein>
<evidence type="ECO:0000256" key="1">
    <source>
        <dbReference type="SAM" id="Phobius"/>
    </source>
</evidence>
<dbReference type="OrthoDB" id="231157at2"/>
<dbReference type="InterPro" id="IPR012902">
    <property type="entry name" value="N_methyl_site"/>
</dbReference>
<accession>M5SAT2</accession>
<comment type="caution">
    <text evidence="2">The sequence shown here is derived from an EMBL/GenBank/DDBJ whole genome shotgun (WGS) entry which is preliminary data.</text>
</comment>
<dbReference type="PROSITE" id="PS00409">
    <property type="entry name" value="PROKAR_NTER_METHYL"/>
    <property type="match status" value="1"/>
</dbReference>
<evidence type="ECO:0000313" key="3">
    <source>
        <dbReference type="Proteomes" id="UP000011996"/>
    </source>
</evidence>
<dbReference type="EMBL" id="ANOF01000020">
    <property type="protein sequence ID" value="EMI28743.1"/>
    <property type="molecule type" value="Genomic_DNA"/>
</dbReference>
<evidence type="ECO:0000313" key="2">
    <source>
        <dbReference type="EMBL" id="EMI28743.1"/>
    </source>
</evidence>
<keyword evidence="1" id="KW-0812">Transmembrane</keyword>
<dbReference type="AlphaFoldDB" id="M5SAT2"/>
<keyword evidence="1" id="KW-0472">Membrane</keyword>
<organism evidence="2 3">
    <name type="scientific">Rhodopirellula europaea SH398</name>
    <dbReference type="NCBI Taxonomy" id="1263868"/>
    <lineage>
        <taxon>Bacteria</taxon>
        <taxon>Pseudomonadati</taxon>
        <taxon>Planctomycetota</taxon>
        <taxon>Planctomycetia</taxon>
        <taxon>Pirellulales</taxon>
        <taxon>Pirellulaceae</taxon>
        <taxon>Rhodopirellula</taxon>
    </lineage>
</organism>
<dbReference type="NCBIfam" id="TIGR02532">
    <property type="entry name" value="IV_pilin_GFxxxE"/>
    <property type="match status" value="1"/>
</dbReference>
<sequence length="696" mass="74907">MKPSILCPQSVRRPLSMSRTLDPKILPRRGCHSVGVRGFTLVEMLIAMTVTLLMMVAAARAFAFVGARIRESRGNVQLSNELRDITTRLNDETTRCTVSLAPTIGRDDPAGYFMYYEGPVTDATSSLFRASLDADGNVDVPDSRYGDFDDYLAFTAIAPKGSWFSGKVPRYVLDQRAADVAGTTYTLPADDPITPNIDESQVPFEPVMIRSRYAEIVYFASPEYPNVAADDSEYLRYIDVDGDTDLGSGTATENGLPDRMKIHRRVLLIRPDLNLSSGRLPIQSRTVGGTSVPFMQADVWPSATTTTVRGTAVAADGWAYGMAGVHQQCDLSVRRVFNAAGTPTLRVAANSLSDLAVPHNRFAHVRVPNSVLTGSGGAAPTSMPVLALSGPATVLNVLNVSASTPRLAPPLSSAGAAPVVTPSRLCGFLRREFVLGGDDTHLDPGIHWGADRRGEDVVVNNTLSFDVKVYDPNVSFYETDDNLVVGPNDAGYREALLDAIADGDSSVLNGGFVDLCYPVLAGGSLRGWQARYLDRMNTTTGSAIAASDVSLFTPFSGVESFSNASQSYSNPLYRSGRLLTSGANVISLFQPVFDTYTSWYEKDGFRQGRVSDTVEGTRWTTTTGATADLGADGMEGQGIYGGGLASQIGRYGADDMGERETLPPFTTTPEAIQISVRLENPTTRQIRQASVTIRDN</sequence>
<name>M5SAT2_9BACT</name>
<keyword evidence="1" id="KW-1133">Transmembrane helix</keyword>
<dbReference type="PATRIC" id="fig|1263868.3.peg.711"/>